<evidence type="ECO:0000256" key="12">
    <source>
        <dbReference type="RuleBase" id="RU364040"/>
    </source>
</evidence>
<dbReference type="AlphaFoldDB" id="A0A7C9HLR5"/>
<dbReference type="GO" id="GO:0005737">
    <property type="term" value="C:cytoplasm"/>
    <property type="evidence" value="ECO:0007669"/>
    <property type="project" value="TreeGrafter"/>
</dbReference>
<dbReference type="InterPro" id="IPR014782">
    <property type="entry name" value="Peptidase_M1_dom"/>
</dbReference>
<evidence type="ECO:0000313" key="18">
    <source>
        <dbReference type="Proteomes" id="UP000479692"/>
    </source>
</evidence>
<evidence type="ECO:0000256" key="3">
    <source>
        <dbReference type="ARBA" id="ARBA00022438"/>
    </source>
</evidence>
<dbReference type="InterPro" id="IPR034016">
    <property type="entry name" value="M1_APN-typ"/>
</dbReference>
<dbReference type="GO" id="GO:0042277">
    <property type="term" value="F:peptide binding"/>
    <property type="evidence" value="ECO:0007669"/>
    <property type="project" value="TreeGrafter"/>
</dbReference>
<keyword evidence="7 10" id="KW-0862">Zinc</keyword>
<dbReference type="EMBL" id="WOXT01000001">
    <property type="protein sequence ID" value="MUV13890.1"/>
    <property type="molecule type" value="Genomic_DNA"/>
</dbReference>
<feature type="domain" description="Aminopeptidase N-like N-terminal" evidence="16">
    <location>
        <begin position="62"/>
        <end position="234"/>
    </location>
</feature>
<evidence type="ECO:0000256" key="4">
    <source>
        <dbReference type="ARBA" id="ARBA00022670"/>
    </source>
</evidence>
<dbReference type="EC" id="3.4.11.-" evidence="12"/>
<evidence type="ECO:0000256" key="1">
    <source>
        <dbReference type="ARBA" id="ARBA00000098"/>
    </source>
</evidence>
<dbReference type="Proteomes" id="UP000479692">
    <property type="component" value="Unassembled WGS sequence"/>
</dbReference>
<feature type="active site" description="Proton acceptor" evidence="9">
    <location>
        <position position="348"/>
    </location>
</feature>
<evidence type="ECO:0000256" key="8">
    <source>
        <dbReference type="ARBA" id="ARBA00023049"/>
    </source>
</evidence>
<dbReference type="PANTHER" id="PTHR11533:SF174">
    <property type="entry name" value="PUROMYCIN-SENSITIVE AMINOPEPTIDASE-RELATED"/>
    <property type="match status" value="1"/>
</dbReference>
<accession>A0A7C9HLR5</accession>
<gene>
    <name evidence="17" type="ORF">GN331_06655</name>
</gene>
<evidence type="ECO:0000256" key="11">
    <source>
        <dbReference type="PIRSR" id="PIRSR634016-4"/>
    </source>
</evidence>
<organism evidence="17 18">
    <name type="scientific">Noviluteimonas gilva</name>
    <dbReference type="NCBI Taxonomy" id="2682097"/>
    <lineage>
        <taxon>Bacteria</taxon>
        <taxon>Pseudomonadati</taxon>
        <taxon>Pseudomonadota</taxon>
        <taxon>Gammaproteobacteria</taxon>
        <taxon>Lysobacterales</taxon>
        <taxon>Lysobacteraceae</taxon>
        <taxon>Noviluteimonas</taxon>
    </lineage>
</organism>
<dbReference type="GO" id="GO:0016285">
    <property type="term" value="F:alanyl aminopeptidase activity"/>
    <property type="evidence" value="ECO:0007669"/>
    <property type="project" value="UniProtKB-EC"/>
</dbReference>
<keyword evidence="4 12" id="KW-0645">Protease</keyword>
<dbReference type="InterPro" id="IPR050344">
    <property type="entry name" value="Peptidase_M1_aminopeptidases"/>
</dbReference>
<dbReference type="Pfam" id="PF01433">
    <property type="entry name" value="Peptidase_M1"/>
    <property type="match status" value="1"/>
</dbReference>
<reference evidence="17 18" key="1">
    <citation type="submission" date="2019-12" db="EMBL/GenBank/DDBJ databases">
        <authorList>
            <person name="Xu J."/>
        </authorList>
    </citation>
    <scope>NUCLEOTIDE SEQUENCE [LARGE SCALE GENOMIC DNA]</scope>
    <source>
        <strain evidence="17 18">HX-5-24</strain>
    </source>
</reference>
<comment type="caution">
    <text evidence="17">The sequence shown here is derived from an EMBL/GenBank/DDBJ whole genome shotgun (WGS) entry which is preliminary data.</text>
</comment>
<keyword evidence="6 12" id="KW-0378">Hydrolase</keyword>
<dbReference type="InterPro" id="IPR027268">
    <property type="entry name" value="Peptidase_M4/M1_CTD_sf"/>
</dbReference>
<dbReference type="GO" id="GO:0016020">
    <property type="term" value="C:membrane"/>
    <property type="evidence" value="ECO:0007669"/>
    <property type="project" value="TreeGrafter"/>
</dbReference>
<dbReference type="Pfam" id="PF11838">
    <property type="entry name" value="ERAP1_C"/>
    <property type="match status" value="1"/>
</dbReference>
<evidence type="ECO:0000256" key="7">
    <source>
        <dbReference type="ARBA" id="ARBA00022833"/>
    </source>
</evidence>
<comment type="similarity">
    <text evidence="2 12">Belongs to the peptidase M1 family.</text>
</comment>
<feature type="signal peptide" evidence="13">
    <location>
        <begin position="1"/>
        <end position="42"/>
    </location>
</feature>
<evidence type="ECO:0000256" key="5">
    <source>
        <dbReference type="ARBA" id="ARBA00022723"/>
    </source>
</evidence>
<feature type="binding site" evidence="10">
    <location>
        <position position="351"/>
    </location>
    <ligand>
        <name>Zn(2+)</name>
        <dbReference type="ChEBI" id="CHEBI:29105"/>
        <note>catalytic</note>
    </ligand>
</feature>
<dbReference type="GO" id="GO:0006508">
    <property type="term" value="P:proteolysis"/>
    <property type="evidence" value="ECO:0007669"/>
    <property type="project" value="UniProtKB-KW"/>
</dbReference>
<evidence type="ECO:0000313" key="17">
    <source>
        <dbReference type="EMBL" id="MUV13890.1"/>
    </source>
</evidence>
<dbReference type="GO" id="GO:0005615">
    <property type="term" value="C:extracellular space"/>
    <property type="evidence" value="ECO:0007669"/>
    <property type="project" value="TreeGrafter"/>
</dbReference>
<comment type="cofactor">
    <cofactor evidence="10 12">
        <name>Zn(2+)</name>
        <dbReference type="ChEBI" id="CHEBI:29105"/>
    </cofactor>
    <text evidence="10 12">Binds 1 zinc ion per subunit.</text>
</comment>
<evidence type="ECO:0000259" key="16">
    <source>
        <dbReference type="Pfam" id="PF17900"/>
    </source>
</evidence>
<feature type="binding site" evidence="10">
    <location>
        <position position="370"/>
    </location>
    <ligand>
        <name>Zn(2+)</name>
        <dbReference type="ChEBI" id="CHEBI:29105"/>
        <note>catalytic</note>
    </ligand>
</feature>
<comment type="catalytic activity">
    <reaction evidence="1">
        <text>Release of an N-terminal amino acid, Xaa-|-Yaa- from a peptide, amide or arylamide. Xaa is preferably Ala, but may be most amino acids including Pro (slow action). When a terminal hydrophobic residue is followed by a prolyl residue, the two may be released as an intact Xaa-Pro dipeptide.</text>
        <dbReference type="EC" id="3.4.11.2"/>
    </reaction>
</comment>
<dbReference type="InterPro" id="IPR045357">
    <property type="entry name" value="Aminopeptidase_N-like_N"/>
</dbReference>
<feature type="chain" id="PRO_5028923345" description="Aminopeptidase" evidence="13">
    <location>
        <begin position="43"/>
        <end position="918"/>
    </location>
</feature>
<dbReference type="Gene3D" id="1.10.390.10">
    <property type="entry name" value="Neutral Protease Domain 2"/>
    <property type="match status" value="1"/>
</dbReference>
<dbReference type="SUPFAM" id="SSF55486">
    <property type="entry name" value="Metalloproteases ('zincins'), catalytic domain"/>
    <property type="match status" value="1"/>
</dbReference>
<keyword evidence="3 12" id="KW-0031">Aminopeptidase</keyword>
<dbReference type="InterPro" id="IPR042097">
    <property type="entry name" value="Aminopeptidase_N-like_N_sf"/>
</dbReference>
<keyword evidence="13" id="KW-0732">Signal</keyword>
<sequence length="918" mass="99353">MGPFGDPHVLSAASSLEPSSMTLLRRSLLATALVASLGIAHAADNTGVPQGPLPRTVVPTLVSLELKLDPKQANFSGTTRIEAQVSEATDAFWMHGRDLKISKAEAIVGKKRIALTATPADVSGVLKMQAAEKIPAGKAIIEIAYEAPFGELQGAYRVKPDGNDYIVTQMEPIGARNTFPSFDEPAFKQPWDITLIVPENDAAVANSAEAKTEKLPGGWKKVTFNRTEALPSYLVAFAVGPWDVPAGPDIGPNGTRTTPIKLRGVAAKGQGGRMQYSLANTPEIVKALETYFGTPYPFDKLDNVAAPDFWAGAMENAGLIVYRDSLMFPDEKSSVSQRQSFWGVSAHELAHQWFGDLVTMRWWDDLWLNEAFATWMGNKIHGQLRPEAHTDRGLLEGAIGAMGADSLSSTRRIHEPINDFTQIQSAFDGITYQKGGAVLGMFERYIGEDQFRTGIRNYLHDHARGNATSADLIAAVAKQSNDPVAVDAAFKSFIDQPGVPFVKVAVECGAGKPALIVTQQRYLPLGSSASANQTWGIPLSVRYADNGTIREQKGIVTGQSARVELKDAASCPQWVMPNAHGAGYYRFALEPKYQKSLSDAFAKLDEREQRVYADSVTSAYGAGHLSPKEMLAALPQFTTAQVRQTVTAGMGSIGWMDEQLLTSDAERVAFRAKAAEIYRPRLTMLGLSPKDGEADDDRLLRASLVNFFVDTLKDPQVREAMGKQGRAVLGLGGDGQLHADAVPKDLRGVALEVAVQEGGSEAFDAAEKHFRASQDPTIRSQLLSAMGSTQDAKLTERARALVFEKGLLRRNEIFPIVGGQTSDEKTRPALRQWVDSHFSELEARLAPAGAALVGLYSAGMCSESEAADVESRFADRMKSIEGGPLELKQTAESIRLCSAQKSARKGMPLAFVTEKAKK</sequence>
<dbReference type="InterPro" id="IPR024571">
    <property type="entry name" value="ERAP1-like_C_dom"/>
</dbReference>
<evidence type="ECO:0000256" key="10">
    <source>
        <dbReference type="PIRSR" id="PIRSR634016-3"/>
    </source>
</evidence>
<evidence type="ECO:0000256" key="6">
    <source>
        <dbReference type="ARBA" id="ARBA00022801"/>
    </source>
</evidence>
<dbReference type="FunFam" id="1.10.390.10:FF:000006">
    <property type="entry name" value="Puromycin-sensitive aminopeptidase"/>
    <property type="match status" value="1"/>
</dbReference>
<proteinExistence type="inferred from homology"/>
<dbReference type="GO" id="GO:0070006">
    <property type="term" value="F:metalloaminopeptidase activity"/>
    <property type="evidence" value="ECO:0007669"/>
    <property type="project" value="TreeGrafter"/>
</dbReference>
<keyword evidence="8 12" id="KW-0482">Metalloprotease</keyword>
<evidence type="ECO:0000256" key="2">
    <source>
        <dbReference type="ARBA" id="ARBA00010136"/>
    </source>
</evidence>
<dbReference type="PRINTS" id="PR00756">
    <property type="entry name" value="ALADIPTASE"/>
</dbReference>
<feature type="domain" description="ERAP1-like C-terminal" evidence="15">
    <location>
        <begin position="574"/>
        <end position="895"/>
    </location>
</feature>
<dbReference type="Gene3D" id="1.25.50.20">
    <property type="match status" value="1"/>
</dbReference>
<evidence type="ECO:0000259" key="15">
    <source>
        <dbReference type="Pfam" id="PF11838"/>
    </source>
</evidence>
<dbReference type="GO" id="GO:0008270">
    <property type="term" value="F:zinc ion binding"/>
    <property type="evidence" value="ECO:0007669"/>
    <property type="project" value="UniProtKB-UniRule"/>
</dbReference>
<dbReference type="Pfam" id="PF17900">
    <property type="entry name" value="Peptidase_M1_N"/>
    <property type="match status" value="1"/>
</dbReference>
<dbReference type="PANTHER" id="PTHR11533">
    <property type="entry name" value="PROTEASE M1 ZINC METALLOPROTEASE"/>
    <property type="match status" value="1"/>
</dbReference>
<evidence type="ECO:0000256" key="13">
    <source>
        <dbReference type="SAM" id="SignalP"/>
    </source>
</evidence>
<evidence type="ECO:0000256" key="9">
    <source>
        <dbReference type="PIRSR" id="PIRSR634016-1"/>
    </source>
</evidence>
<dbReference type="CDD" id="cd09601">
    <property type="entry name" value="M1_APN-Q_like"/>
    <property type="match status" value="1"/>
</dbReference>
<keyword evidence="5 10" id="KW-0479">Metal-binding</keyword>
<feature type="domain" description="Peptidase M1 membrane alanine aminopeptidase" evidence="14">
    <location>
        <begin position="276"/>
        <end position="484"/>
    </location>
</feature>
<dbReference type="Gene3D" id="2.60.40.1730">
    <property type="entry name" value="tricorn interacting facor f3 domain"/>
    <property type="match status" value="1"/>
</dbReference>
<feature type="binding site" evidence="10">
    <location>
        <position position="347"/>
    </location>
    <ligand>
        <name>Zn(2+)</name>
        <dbReference type="ChEBI" id="CHEBI:29105"/>
        <note>catalytic</note>
    </ligand>
</feature>
<keyword evidence="18" id="KW-1185">Reference proteome</keyword>
<protein>
    <recommendedName>
        <fullName evidence="12">Aminopeptidase</fullName>
        <ecNumber evidence="12">3.4.11.-</ecNumber>
    </recommendedName>
</protein>
<dbReference type="InterPro" id="IPR001930">
    <property type="entry name" value="Peptidase_M1"/>
</dbReference>
<evidence type="ECO:0000259" key="14">
    <source>
        <dbReference type="Pfam" id="PF01433"/>
    </source>
</evidence>
<dbReference type="SUPFAM" id="SSF63737">
    <property type="entry name" value="Leukotriene A4 hydrolase N-terminal domain"/>
    <property type="match status" value="1"/>
</dbReference>
<dbReference type="GO" id="GO:0043171">
    <property type="term" value="P:peptide catabolic process"/>
    <property type="evidence" value="ECO:0007669"/>
    <property type="project" value="TreeGrafter"/>
</dbReference>
<feature type="site" description="Transition state stabilizer" evidence="11">
    <location>
        <position position="432"/>
    </location>
</feature>
<name>A0A7C9HLR5_9GAMM</name>
<dbReference type="Gene3D" id="2.60.40.1910">
    <property type="match status" value="1"/>
</dbReference>